<dbReference type="AlphaFoldDB" id="A0A6N8FHJ3"/>
<evidence type="ECO:0000313" key="2">
    <source>
        <dbReference type="Proteomes" id="UP000469125"/>
    </source>
</evidence>
<protein>
    <submittedName>
        <fullName evidence="1">Uncharacterized protein</fullName>
    </submittedName>
</protein>
<dbReference type="Proteomes" id="UP000469125">
    <property type="component" value="Unassembled WGS sequence"/>
</dbReference>
<accession>A0A6N8FHJ3</accession>
<organism evidence="1 2">
    <name type="scientific">Ornithinibacillus caprae</name>
    <dbReference type="NCBI Taxonomy" id="2678566"/>
    <lineage>
        <taxon>Bacteria</taxon>
        <taxon>Bacillati</taxon>
        <taxon>Bacillota</taxon>
        <taxon>Bacilli</taxon>
        <taxon>Bacillales</taxon>
        <taxon>Bacillaceae</taxon>
        <taxon>Ornithinibacillus</taxon>
    </lineage>
</organism>
<dbReference type="EMBL" id="WOCA01000007">
    <property type="protein sequence ID" value="MUK88915.1"/>
    <property type="molecule type" value="Genomic_DNA"/>
</dbReference>
<gene>
    <name evidence="1" type="ORF">GMD78_10970</name>
</gene>
<comment type="caution">
    <text evidence="1">The sequence shown here is derived from an EMBL/GenBank/DDBJ whole genome shotgun (WGS) entry which is preliminary data.</text>
</comment>
<sequence>MKKPNKKTGAQKYRQLKYNRQHRIPNQRNTSSNVAFTINHDIQNTLSSSEQFLFQLKQQWNNKKIDTEAIDKLLGLINTLKTEEGIAYVKSLSG</sequence>
<keyword evidence="2" id="KW-1185">Reference proteome</keyword>
<proteinExistence type="predicted"/>
<evidence type="ECO:0000313" key="1">
    <source>
        <dbReference type="EMBL" id="MUK88915.1"/>
    </source>
</evidence>
<dbReference type="RefSeq" id="WP_155668887.1">
    <property type="nucleotide sequence ID" value="NZ_WOCA01000007.1"/>
</dbReference>
<reference evidence="1 2" key="1">
    <citation type="submission" date="2019-11" db="EMBL/GenBank/DDBJ databases">
        <authorList>
            <person name="Li X."/>
        </authorList>
    </citation>
    <scope>NUCLEOTIDE SEQUENCE [LARGE SCALE GENOMIC DNA]</scope>
    <source>
        <strain evidence="1 2">L9</strain>
    </source>
</reference>
<name>A0A6N8FHJ3_9BACI</name>